<dbReference type="EnsemblPlants" id="Solyc10g054963.1.1">
    <property type="protein sequence ID" value="Solyc10g054963.1.1"/>
    <property type="gene ID" value="Solyc10g054963.1"/>
</dbReference>
<dbReference type="InParanoid" id="A0A3Q7IHB3"/>
<reference evidence="1" key="1">
    <citation type="journal article" date="2012" name="Nature">
        <title>The tomato genome sequence provides insights into fleshy fruit evolution.</title>
        <authorList>
            <consortium name="Tomato Genome Consortium"/>
        </authorList>
    </citation>
    <scope>NUCLEOTIDE SEQUENCE [LARGE SCALE GENOMIC DNA]</scope>
    <source>
        <strain evidence="1">cv. Heinz 1706</strain>
    </source>
</reference>
<protein>
    <submittedName>
        <fullName evidence="1">Uncharacterized protein</fullName>
    </submittedName>
</protein>
<keyword evidence="2" id="KW-1185">Reference proteome</keyword>
<evidence type="ECO:0000313" key="2">
    <source>
        <dbReference type="Proteomes" id="UP000004994"/>
    </source>
</evidence>
<dbReference type="Proteomes" id="UP000004994">
    <property type="component" value="Chromosome 10"/>
</dbReference>
<dbReference type="AlphaFoldDB" id="A0A3Q7IHB3"/>
<evidence type="ECO:0000313" key="1">
    <source>
        <dbReference type="EnsemblPlants" id="Solyc10g054963.1.1"/>
    </source>
</evidence>
<name>A0A3Q7IHB3_SOLLC</name>
<accession>A0A3Q7IHB3</accession>
<reference evidence="1" key="2">
    <citation type="submission" date="2019-01" db="UniProtKB">
        <authorList>
            <consortium name="EnsemblPlants"/>
        </authorList>
    </citation>
    <scope>IDENTIFICATION</scope>
    <source>
        <strain evidence="1">cv. Heinz 1706</strain>
    </source>
</reference>
<dbReference type="Gramene" id="Solyc10g054963.1.1">
    <property type="protein sequence ID" value="Solyc10g054963.1.1"/>
    <property type="gene ID" value="Solyc10g054963.1"/>
</dbReference>
<organism evidence="1">
    <name type="scientific">Solanum lycopersicum</name>
    <name type="common">Tomato</name>
    <name type="synonym">Lycopersicon esculentum</name>
    <dbReference type="NCBI Taxonomy" id="4081"/>
    <lineage>
        <taxon>Eukaryota</taxon>
        <taxon>Viridiplantae</taxon>
        <taxon>Streptophyta</taxon>
        <taxon>Embryophyta</taxon>
        <taxon>Tracheophyta</taxon>
        <taxon>Spermatophyta</taxon>
        <taxon>Magnoliopsida</taxon>
        <taxon>eudicotyledons</taxon>
        <taxon>Gunneridae</taxon>
        <taxon>Pentapetalae</taxon>
        <taxon>asterids</taxon>
        <taxon>lamiids</taxon>
        <taxon>Solanales</taxon>
        <taxon>Solanaceae</taxon>
        <taxon>Solanoideae</taxon>
        <taxon>Solaneae</taxon>
        <taxon>Solanum</taxon>
        <taxon>Solanum subgen. Lycopersicon</taxon>
    </lineage>
</organism>
<proteinExistence type="predicted"/>
<sequence>MDTGPVKGRQSMSLPAKSKILFYVTKSQDKYPDLTSFCHHPKITVHPSESSAASDLSPSLASDSSLSVVPSLAFCSWEQRIIRFPIENTVQGSWFN</sequence>